<evidence type="ECO:0000259" key="3">
    <source>
        <dbReference type="Pfam" id="PF00884"/>
    </source>
</evidence>
<evidence type="ECO:0000256" key="2">
    <source>
        <dbReference type="ARBA" id="ARBA00008779"/>
    </source>
</evidence>
<dbReference type="PANTHER" id="PTHR42693:SF11">
    <property type="entry name" value="ARYLSULFATASE A"/>
    <property type="match status" value="1"/>
</dbReference>
<comment type="caution">
    <text evidence="4">The sequence shown here is derived from an EMBL/GenBank/DDBJ whole genome shotgun (WGS) entry which is preliminary data.</text>
</comment>
<gene>
    <name evidence="4" type="ORF">MNOR_LOCUS30847</name>
</gene>
<dbReference type="Gene3D" id="3.40.720.10">
    <property type="entry name" value="Alkaline Phosphatase, subunit A"/>
    <property type="match status" value="1"/>
</dbReference>
<dbReference type="EMBL" id="CAXKWB010038526">
    <property type="protein sequence ID" value="CAL4151826.1"/>
    <property type="molecule type" value="Genomic_DNA"/>
</dbReference>
<reference evidence="4 5" key="1">
    <citation type="submission" date="2024-05" db="EMBL/GenBank/DDBJ databases">
        <authorList>
            <person name="Wallberg A."/>
        </authorList>
    </citation>
    <scope>NUCLEOTIDE SEQUENCE [LARGE SCALE GENOMIC DNA]</scope>
</reference>
<sequence>MRARISLPLKIKMTLTIFPDQTYKGNLKKNLLLLIAEALGYELTNKSHQLEITNKIYKLSFSSHVLERFYISSVHTIYFRLTALIQNHNIFKASYFTYFWPIHTKFALVNNKITLAKKKGYQTLMLGKWHLGFGKNNEYLPTNFGFDEFFGLPYTHHGRICFPNNSTCESKEGNATIENNPCPLFSDTTIVQQPVYLPEVTGHYAERAKNFIKSSQASGKPFFLYLPFDHVHMPQFSGENFYLSSPRGQIGDAISELDWAVGQVLQAIKDAGAQENTIVWFSSDNGPAMEFHQHGGSAGLLRCAKGTTFDGGIRVPSIVTWPGTIKPGKSNALTSNMDMLPTLAAIAGISTSNLTLDGLDITSVLMDPDIKGPREFFASYNQDPDQSEGPFTVHHGQYKAHYWTKGDKLADNSNYDPMCGESHALTRHDPPLLFDLYQDPGERYNLAGLPEYQNELKIIEEWRNQHMASVTWMPPRTQLADPSITLCCKPGCEPFPSCCRCNNIPYTQ</sequence>
<dbReference type="AlphaFoldDB" id="A0AAV2S0K2"/>
<dbReference type="Proteomes" id="UP001497623">
    <property type="component" value="Unassembled WGS sequence"/>
</dbReference>
<accession>A0AAV2S0K2</accession>
<dbReference type="Pfam" id="PF14707">
    <property type="entry name" value="Sulfatase_C"/>
    <property type="match status" value="1"/>
</dbReference>
<comment type="cofactor">
    <cofactor evidence="1">
        <name>Ca(2+)</name>
        <dbReference type="ChEBI" id="CHEBI:29108"/>
    </cofactor>
</comment>
<evidence type="ECO:0000256" key="1">
    <source>
        <dbReference type="ARBA" id="ARBA00001913"/>
    </source>
</evidence>
<dbReference type="Pfam" id="PF00884">
    <property type="entry name" value="Sulfatase"/>
    <property type="match status" value="1"/>
</dbReference>
<evidence type="ECO:0000313" key="5">
    <source>
        <dbReference type="Proteomes" id="UP001497623"/>
    </source>
</evidence>
<keyword evidence="5" id="KW-1185">Reference proteome</keyword>
<dbReference type="GO" id="GO:0004065">
    <property type="term" value="F:arylsulfatase activity"/>
    <property type="evidence" value="ECO:0007669"/>
    <property type="project" value="TreeGrafter"/>
</dbReference>
<dbReference type="PANTHER" id="PTHR42693">
    <property type="entry name" value="ARYLSULFATASE FAMILY MEMBER"/>
    <property type="match status" value="1"/>
</dbReference>
<protein>
    <recommendedName>
        <fullName evidence="3">Sulfatase N-terminal domain-containing protein</fullName>
    </recommendedName>
</protein>
<dbReference type="InterPro" id="IPR050738">
    <property type="entry name" value="Sulfatase"/>
</dbReference>
<dbReference type="Gene3D" id="3.30.1120.10">
    <property type="match status" value="1"/>
</dbReference>
<dbReference type="InterPro" id="IPR017850">
    <property type="entry name" value="Alkaline_phosphatase_core_sf"/>
</dbReference>
<dbReference type="SUPFAM" id="SSF53649">
    <property type="entry name" value="Alkaline phosphatase-like"/>
    <property type="match status" value="1"/>
</dbReference>
<name>A0AAV2S0K2_MEGNR</name>
<organism evidence="4 5">
    <name type="scientific">Meganyctiphanes norvegica</name>
    <name type="common">Northern krill</name>
    <name type="synonym">Thysanopoda norvegica</name>
    <dbReference type="NCBI Taxonomy" id="48144"/>
    <lineage>
        <taxon>Eukaryota</taxon>
        <taxon>Metazoa</taxon>
        <taxon>Ecdysozoa</taxon>
        <taxon>Arthropoda</taxon>
        <taxon>Crustacea</taxon>
        <taxon>Multicrustacea</taxon>
        <taxon>Malacostraca</taxon>
        <taxon>Eumalacostraca</taxon>
        <taxon>Eucarida</taxon>
        <taxon>Euphausiacea</taxon>
        <taxon>Euphausiidae</taxon>
        <taxon>Meganyctiphanes</taxon>
    </lineage>
</organism>
<feature type="non-terminal residue" evidence="4">
    <location>
        <position position="508"/>
    </location>
</feature>
<proteinExistence type="inferred from homology"/>
<comment type="similarity">
    <text evidence="2">Belongs to the sulfatase family.</text>
</comment>
<feature type="domain" description="Sulfatase N-terminal" evidence="3">
    <location>
        <begin position="29"/>
        <end position="349"/>
    </location>
</feature>
<dbReference type="InterPro" id="IPR000917">
    <property type="entry name" value="Sulfatase_N"/>
</dbReference>
<evidence type="ECO:0000313" key="4">
    <source>
        <dbReference type="EMBL" id="CAL4151826.1"/>
    </source>
</evidence>